<name>A0ABX5AYV5_9MICO</name>
<feature type="compositionally biased region" description="Low complexity" evidence="1">
    <location>
        <begin position="12"/>
        <end position="23"/>
    </location>
</feature>
<keyword evidence="3" id="KW-1185">Reference proteome</keyword>
<accession>A0ABX5AYV5</accession>
<dbReference type="EMBL" id="MPZN01000011">
    <property type="protein sequence ID" value="PPL19581.1"/>
    <property type="molecule type" value="Genomic_DNA"/>
</dbReference>
<comment type="caution">
    <text evidence="2">The sequence shown here is derived from an EMBL/GenBank/DDBJ whole genome shotgun (WGS) entry which is preliminary data.</text>
</comment>
<dbReference type="RefSeq" id="WP_104474679.1">
    <property type="nucleotide sequence ID" value="NZ_MPZN01000011.1"/>
</dbReference>
<organism evidence="2 3">
    <name type="scientific">Microterricola pindariensis</name>
    <dbReference type="NCBI Taxonomy" id="478010"/>
    <lineage>
        <taxon>Bacteria</taxon>
        <taxon>Bacillati</taxon>
        <taxon>Actinomycetota</taxon>
        <taxon>Actinomycetes</taxon>
        <taxon>Micrococcales</taxon>
        <taxon>Microbacteriaceae</taxon>
        <taxon>Microterricola</taxon>
    </lineage>
</organism>
<feature type="region of interest" description="Disordered" evidence="1">
    <location>
        <begin position="1"/>
        <end position="35"/>
    </location>
</feature>
<gene>
    <name evidence="2" type="ORF">GY24_05180</name>
</gene>
<evidence type="ECO:0000256" key="1">
    <source>
        <dbReference type="SAM" id="MobiDB-lite"/>
    </source>
</evidence>
<evidence type="ECO:0000313" key="2">
    <source>
        <dbReference type="EMBL" id="PPL19581.1"/>
    </source>
</evidence>
<sequence>MSQQKKSRSTGPKSRPSRPASPSGQAHRGARETPSTAEARLLAQFATWYTRHLTEIDDAESHGSLESMHGTLGVLMEMTRTLGPRMTLATPTARTLHALLDYVIELGRDGTAPAETARADLDATDEDELDLRDRVEALVEVLEHYLDFLSETRSWRASDADFDAAYDVLDDAIAEYTPVGEMVGLLLDALAEVEQVPPAQQLQALDALPIVRGVDGLLAWIGRGRPILRTGALQLADIQTVAALIGINAVGQPGAENTDLAHHLYEMATAGTPGAFAPEAEPRQAGSMWDLSDLSAWWAALAQSGITEVTATTVRPGPTAAQWQAADATERLAARTELIDNYVQEWLDSEAENEAPTTAQTLTRIIAVLAGAICPEALPAAGSAQIAELVDAELDFEANATASFAASLVLHQLSRAGVFEARSADDGTERLLVPAALRPALAAVVGPLAASLV</sequence>
<dbReference type="Proteomes" id="UP000237755">
    <property type="component" value="Unassembled WGS sequence"/>
</dbReference>
<protein>
    <submittedName>
        <fullName evidence="2">Uncharacterized protein</fullName>
    </submittedName>
</protein>
<proteinExistence type="predicted"/>
<evidence type="ECO:0000313" key="3">
    <source>
        <dbReference type="Proteomes" id="UP000237755"/>
    </source>
</evidence>
<reference evidence="2 3" key="1">
    <citation type="journal article" date="2008" name="Int. J. Syst. Evol. Microbiol.">
        <title>Leifsonia pindariensis sp. nov., isolated from the Pindari glacier of the Indian Himalayas, and emended description of the genus Leifsonia.</title>
        <authorList>
            <person name="Reddy G.S."/>
            <person name="Prabagaran S.R."/>
            <person name="Shivaji S."/>
        </authorList>
    </citation>
    <scope>NUCLEOTIDE SEQUENCE [LARGE SCALE GENOMIC DNA]</scope>
    <source>
        <strain evidence="2 3">PON 10</strain>
    </source>
</reference>